<sequence>MATIRAISPTELTDGNYRSIAEDVSDKVIFAAQRALLSTSNPGIKMPASSNAIEHFFTGFYKTMPAEDVRIATQTLAEKVKRTGAFTGISTRNAALFKKVDLVSTKSIAAQLSGLSPNFKTFGQEEKAGQQVLNANWPGFGTSSLRWRVTRLDCLEETGLTSHGSDHVYMQGVMIDAYGNTTKTDLADLEGGWDTKNHKDWPDRTFSIANLDYGVGWPRPCTLVVAISVSATSELMQLMDKIVAEAKEQAQKYAMETGLAIGTAIGGPIGGLIGAGIGVIVGKIVAYVIDKLWGWLKSIFTKARLFPPLTLALDVPYQGGKFGNSLTSGAFQATWTGHGGAYMATMDAVLQWGPASVLSALSMYKGGISLFKVNRENNIVGREWKVNTWTAWSGIAGGQASVDSPVTAVKYSSNKICLLVVGLDGKAWTYTTVVMAPGGQPPIHIKRPWQPILNGVFTLGTMVAGISRNAGLVDVFATGQDGHIWSAATGPQSNSDWNGWWQLGQLKVPAGSPVGATSRSKDILDIFVTGNDGLVYTNSWGAHTGNVWTDWFYFNNHKFIPGIAITAVSRKENQLDLFGIDADGLPCAASWSPATGWQGWTVIPGATFTPGSTVSVANQSPEHLDIFAVGIDGRIWTAAYGPQTNGKWAGWWPVGDKVFPVGSSVAATSVQPGALNLFIDDKDGNTWSAAYGGMGWTWYGNW</sequence>
<organism evidence="1 2">
    <name type="scientific">Pedobacter steynii</name>
    <dbReference type="NCBI Taxonomy" id="430522"/>
    <lineage>
        <taxon>Bacteria</taxon>
        <taxon>Pseudomonadati</taxon>
        <taxon>Bacteroidota</taxon>
        <taxon>Sphingobacteriia</taxon>
        <taxon>Sphingobacteriales</taxon>
        <taxon>Sphingobacteriaceae</taxon>
        <taxon>Pedobacter</taxon>
    </lineage>
</organism>
<dbReference type="AlphaFoldDB" id="A0A1H0FDS9"/>
<proteinExistence type="predicted"/>
<dbReference type="SUPFAM" id="SSF89372">
    <property type="entry name" value="Fucose-specific lectin"/>
    <property type="match status" value="2"/>
</dbReference>
<evidence type="ECO:0000313" key="2">
    <source>
        <dbReference type="Proteomes" id="UP000183200"/>
    </source>
</evidence>
<dbReference type="EMBL" id="FNGY01000010">
    <property type="protein sequence ID" value="SDN92731.1"/>
    <property type="molecule type" value="Genomic_DNA"/>
</dbReference>
<keyword evidence="2" id="KW-1185">Reference proteome</keyword>
<gene>
    <name evidence="1" type="ORF">SAMN05421820_110147</name>
</gene>
<name>A0A1H0FDS9_9SPHI</name>
<dbReference type="RefSeq" id="WP_074611670.1">
    <property type="nucleotide sequence ID" value="NZ_FNGY01000010.1"/>
</dbReference>
<protein>
    <submittedName>
        <fullName evidence="1">Uncharacterized protein</fullName>
    </submittedName>
</protein>
<reference evidence="2" key="1">
    <citation type="submission" date="2016-10" db="EMBL/GenBank/DDBJ databases">
        <authorList>
            <person name="Varghese N."/>
            <person name="Submissions S."/>
        </authorList>
    </citation>
    <scope>NUCLEOTIDE SEQUENCE [LARGE SCALE GENOMIC DNA]</scope>
    <source>
        <strain evidence="2">DSM 19110</strain>
    </source>
</reference>
<dbReference type="Gene3D" id="2.120.10.70">
    <property type="entry name" value="Fucose-specific lectin"/>
    <property type="match status" value="2"/>
</dbReference>
<dbReference type="Proteomes" id="UP000183200">
    <property type="component" value="Unassembled WGS sequence"/>
</dbReference>
<accession>A0A1H0FDS9</accession>
<dbReference type="OrthoDB" id="3648721at2"/>
<evidence type="ECO:0000313" key="1">
    <source>
        <dbReference type="EMBL" id="SDN92731.1"/>
    </source>
</evidence>